<sequence>MTAGQDFLLRSKRGVSKGSFLPNFSIGEADDALTLEGPLLFSNNGKYLAAVGKGYIGFTVIEYDSSAVVAQSTSPHCNHIAFSPQSSFLSVYYSIPNRERTTPNLEIWDLETKQLFCRFCVSEQTGPVVQWVQNESIFAMMRSRSSLDIFEMPAVEAALAAQATQAANADEPTPSGEGESKGTSDPLTVRSTYRLNIDHLSCFKIGHSPATERSRVVNPLDVPPFALFVSGTRNNPAFFSIYAYSSLVDHAKGSGKGIPKAIVSKNLFFDANSAEIEWSPCSRSCMCIARTDNDRQNKSYYGSAGCVFIDVTSAQVIVLKSGDKEISSMIHAASFNPTLGYEGNFHWVGEEDKPAPSERGGGELVVIHGQMPATVSVFSQRGKWLCDMCTAPVNTISFHPSLGRYCLVGAFGNLGSGDMMIFDLKGLNQKDQGSKPVLVGKICNPWGSDLRWSAARKKDNGEPEIFIVSAVCTPRLRVDNHFIVFSMTGETILKMDTDCLYDFIFRPTRNQLAVGPPITAEQQQSIRPPTGFRLNVASKDTPSAAPKKGAYRSPGISSAAADAFRSMMSSGGGGGGSSASHQSASGPPSQTGVGGRTIPGMGNQPQKKSWKQKNQEKKQRKQAMQQNEDD</sequence>
<keyword evidence="2" id="KW-0853">WD repeat</keyword>
<dbReference type="InterPro" id="IPR013979">
    <property type="entry name" value="TIF_beta_prop-like"/>
</dbReference>
<accession>A0ABQ9XK67</accession>
<feature type="compositionally biased region" description="Low complexity" evidence="5">
    <location>
        <begin position="578"/>
        <end position="590"/>
    </location>
</feature>
<evidence type="ECO:0000256" key="2">
    <source>
        <dbReference type="ARBA" id="ARBA00022574"/>
    </source>
</evidence>
<keyword evidence="1 7" id="KW-0396">Initiation factor</keyword>
<evidence type="ECO:0000313" key="7">
    <source>
        <dbReference type="EMBL" id="KAK2952129.1"/>
    </source>
</evidence>
<comment type="caution">
    <text evidence="7">The sequence shown here is derived from an EMBL/GenBank/DDBJ whole genome shotgun (WGS) entry which is preliminary data.</text>
</comment>
<feature type="domain" description="Translation initiation factor beta propellor-like" evidence="6">
    <location>
        <begin position="268"/>
        <end position="321"/>
    </location>
</feature>
<organism evidence="7 8">
    <name type="scientific">Blattamonas nauphoetae</name>
    <dbReference type="NCBI Taxonomy" id="2049346"/>
    <lineage>
        <taxon>Eukaryota</taxon>
        <taxon>Metamonada</taxon>
        <taxon>Preaxostyla</taxon>
        <taxon>Oxymonadida</taxon>
        <taxon>Blattamonas</taxon>
    </lineage>
</organism>
<dbReference type="Pfam" id="PF08662">
    <property type="entry name" value="eIF2A"/>
    <property type="match status" value="2"/>
</dbReference>
<reference evidence="7 8" key="1">
    <citation type="journal article" date="2022" name="bioRxiv">
        <title>Genomics of Preaxostyla Flagellates Illuminates Evolutionary Transitions and the Path Towards Mitochondrial Loss.</title>
        <authorList>
            <person name="Novak L.V.F."/>
            <person name="Treitli S.C."/>
            <person name="Pyrih J."/>
            <person name="Halakuc P."/>
            <person name="Pipaliya S.V."/>
            <person name="Vacek V."/>
            <person name="Brzon O."/>
            <person name="Soukal P."/>
            <person name="Eme L."/>
            <person name="Dacks J.B."/>
            <person name="Karnkowska A."/>
            <person name="Elias M."/>
            <person name="Hampl V."/>
        </authorList>
    </citation>
    <scope>NUCLEOTIDE SEQUENCE [LARGE SCALE GENOMIC DNA]</scope>
    <source>
        <strain evidence="7">NAU3</strain>
        <tissue evidence="7">Gut</tissue>
    </source>
</reference>
<proteinExistence type="predicted"/>
<dbReference type="GO" id="GO:0003743">
    <property type="term" value="F:translation initiation factor activity"/>
    <property type="evidence" value="ECO:0007669"/>
    <property type="project" value="UniProtKB-KW"/>
</dbReference>
<evidence type="ECO:0000313" key="8">
    <source>
        <dbReference type="Proteomes" id="UP001281761"/>
    </source>
</evidence>
<gene>
    <name evidence="7" type="ORF">BLNAU_12980</name>
</gene>
<keyword evidence="8" id="KW-1185">Reference proteome</keyword>
<keyword evidence="3" id="KW-0677">Repeat</keyword>
<name>A0ABQ9XK67_9EUKA</name>
<evidence type="ECO:0000256" key="4">
    <source>
        <dbReference type="ARBA" id="ARBA00022917"/>
    </source>
</evidence>
<feature type="domain" description="Translation initiation factor beta propellor-like" evidence="6">
    <location>
        <begin position="361"/>
        <end position="502"/>
    </location>
</feature>
<evidence type="ECO:0000256" key="5">
    <source>
        <dbReference type="SAM" id="MobiDB-lite"/>
    </source>
</evidence>
<evidence type="ECO:0000259" key="6">
    <source>
        <dbReference type="Pfam" id="PF08662"/>
    </source>
</evidence>
<dbReference type="EMBL" id="JARBJD010000108">
    <property type="protein sequence ID" value="KAK2952129.1"/>
    <property type="molecule type" value="Genomic_DNA"/>
</dbReference>
<feature type="region of interest" description="Disordered" evidence="5">
    <location>
        <begin position="163"/>
        <end position="187"/>
    </location>
</feature>
<feature type="region of interest" description="Disordered" evidence="5">
    <location>
        <begin position="516"/>
        <end position="630"/>
    </location>
</feature>
<keyword evidence="4" id="KW-0648">Protein biosynthesis</keyword>
<protein>
    <submittedName>
        <fullName evidence="7">Eukaryotic translation initiation factor 2A</fullName>
    </submittedName>
</protein>
<evidence type="ECO:0000256" key="1">
    <source>
        <dbReference type="ARBA" id="ARBA00022540"/>
    </source>
</evidence>
<dbReference type="SUPFAM" id="SSF82171">
    <property type="entry name" value="DPP6 N-terminal domain-like"/>
    <property type="match status" value="1"/>
</dbReference>
<dbReference type="PANTHER" id="PTHR13227:SF0">
    <property type="entry name" value="EUKARYOTIC TRANSLATION INITIATION FACTOR 2A"/>
    <property type="match status" value="1"/>
</dbReference>
<dbReference type="PANTHER" id="PTHR13227">
    <property type="entry name" value="EUKARYOTIC TRANSLATION INITIATION FACTOR 2A"/>
    <property type="match status" value="1"/>
</dbReference>
<dbReference type="InterPro" id="IPR011387">
    <property type="entry name" value="TIF2A"/>
</dbReference>
<evidence type="ECO:0000256" key="3">
    <source>
        <dbReference type="ARBA" id="ARBA00022737"/>
    </source>
</evidence>
<dbReference type="Proteomes" id="UP001281761">
    <property type="component" value="Unassembled WGS sequence"/>
</dbReference>